<dbReference type="Gene3D" id="1.10.10.10">
    <property type="entry name" value="Winged helix-like DNA-binding domain superfamily/Winged helix DNA-binding domain"/>
    <property type="match status" value="1"/>
</dbReference>
<dbReference type="OrthoDB" id="5521380at2"/>
<accession>A0A844ZIV7</accession>
<dbReference type="AlphaFoldDB" id="A0A844ZIV7"/>
<dbReference type="InterPro" id="IPR027395">
    <property type="entry name" value="WH_DNA-bd_dom"/>
</dbReference>
<feature type="domain" description="Winged helix DNA-binding" evidence="1">
    <location>
        <begin position="14"/>
        <end position="92"/>
    </location>
</feature>
<dbReference type="Pfam" id="PF13601">
    <property type="entry name" value="HTH_34"/>
    <property type="match status" value="1"/>
</dbReference>
<name>A0A844ZIV7_9SPHN</name>
<dbReference type="InterPro" id="IPR036388">
    <property type="entry name" value="WH-like_DNA-bd_sf"/>
</dbReference>
<gene>
    <name evidence="2" type="ORF">GRI32_02050</name>
</gene>
<comment type="caution">
    <text evidence="2">The sequence shown here is derived from an EMBL/GenBank/DDBJ whole genome shotgun (WGS) entry which is preliminary data.</text>
</comment>
<evidence type="ECO:0000313" key="2">
    <source>
        <dbReference type="EMBL" id="MXO87514.1"/>
    </source>
</evidence>
<evidence type="ECO:0000313" key="3">
    <source>
        <dbReference type="Proteomes" id="UP000435243"/>
    </source>
</evidence>
<keyword evidence="3" id="KW-1185">Reference proteome</keyword>
<evidence type="ECO:0000259" key="1">
    <source>
        <dbReference type="Pfam" id="PF13601"/>
    </source>
</evidence>
<dbReference type="EMBL" id="WTYY01000001">
    <property type="protein sequence ID" value="MXO87514.1"/>
    <property type="molecule type" value="Genomic_DNA"/>
</dbReference>
<proteinExistence type="predicted"/>
<dbReference type="InterPro" id="IPR036390">
    <property type="entry name" value="WH_DNA-bd_sf"/>
</dbReference>
<dbReference type="PANTHER" id="PTHR37318">
    <property type="entry name" value="BSL7504 PROTEIN"/>
    <property type="match status" value="1"/>
</dbReference>
<dbReference type="SUPFAM" id="SSF46785">
    <property type="entry name" value="Winged helix' DNA-binding domain"/>
    <property type="match status" value="1"/>
</dbReference>
<dbReference type="PANTHER" id="PTHR37318:SF1">
    <property type="entry name" value="BSL7504 PROTEIN"/>
    <property type="match status" value="1"/>
</dbReference>
<organism evidence="2 3">
    <name type="scientific">Alteraurantiacibacter aestuarii</name>
    <dbReference type="NCBI Taxonomy" id="650004"/>
    <lineage>
        <taxon>Bacteria</taxon>
        <taxon>Pseudomonadati</taxon>
        <taxon>Pseudomonadota</taxon>
        <taxon>Alphaproteobacteria</taxon>
        <taxon>Sphingomonadales</taxon>
        <taxon>Erythrobacteraceae</taxon>
        <taxon>Alteraurantiacibacter</taxon>
    </lineage>
</organism>
<dbReference type="RefSeq" id="WP_160589446.1">
    <property type="nucleotide sequence ID" value="NZ_BAAAFP010000002.1"/>
</dbReference>
<dbReference type="Proteomes" id="UP000435243">
    <property type="component" value="Unassembled WGS sequence"/>
</dbReference>
<reference evidence="2 3" key="1">
    <citation type="submission" date="2019-12" db="EMBL/GenBank/DDBJ databases">
        <title>Genomic-based taxomic classification of the family Erythrobacteraceae.</title>
        <authorList>
            <person name="Xu L."/>
        </authorList>
    </citation>
    <scope>NUCLEOTIDE SEQUENCE [LARGE SCALE GENOMIC DNA]</scope>
    <source>
        <strain evidence="2 3">JCM 16339</strain>
    </source>
</reference>
<protein>
    <submittedName>
        <fullName evidence="2">ArsR family transcriptional regulator</fullName>
    </submittedName>
</protein>
<sequence length="103" mass="11166">MPLSLDPHLHQPARLQIATVLGTVDKAEFAKLREITAVSDSVLSKHLAALSDEGYVRLSKSPVNGRSRTWVSFTRAGRKAFADHMKVLQALVASAERAAAQDS</sequence>